<dbReference type="PIRSF" id="PIRSF000180">
    <property type="entry name" value="FrdC"/>
    <property type="match status" value="1"/>
</dbReference>
<gene>
    <name evidence="6" type="primary">frdC</name>
    <name evidence="6" type="ORF">Pme01_33490</name>
</gene>
<dbReference type="EMBL" id="BOON01000031">
    <property type="protein sequence ID" value="GII23752.1"/>
    <property type="molecule type" value="Genomic_DNA"/>
</dbReference>
<keyword evidence="3 5" id="KW-1133">Transmembrane helix</keyword>
<dbReference type="AlphaFoldDB" id="A0A8J3X0W9"/>
<protein>
    <submittedName>
        <fullName evidence="6">Fumarate reductase subunit C</fullName>
    </submittedName>
</protein>
<dbReference type="GO" id="GO:0016020">
    <property type="term" value="C:membrane"/>
    <property type="evidence" value="ECO:0007669"/>
    <property type="project" value="InterPro"/>
</dbReference>
<organism evidence="6 7">
    <name type="scientific">Planosporangium mesophilum</name>
    <dbReference type="NCBI Taxonomy" id="689768"/>
    <lineage>
        <taxon>Bacteria</taxon>
        <taxon>Bacillati</taxon>
        <taxon>Actinomycetota</taxon>
        <taxon>Actinomycetes</taxon>
        <taxon>Micromonosporales</taxon>
        <taxon>Micromonosporaceae</taxon>
        <taxon>Planosporangium</taxon>
    </lineage>
</organism>
<evidence type="ECO:0000256" key="4">
    <source>
        <dbReference type="ARBA" id="ARBA00023136"/>
    </source>
</evidence>
<dbReference type="RefSeq" id="WP_203935676.1">
    <property type="nucleotide sequence ID" value="NZ_BOON01000031.1"/>
</dbReference>
<keyword evidence="1" id="KW-1003">Cell membrane</keyword>
<dbReference type="InterPro" id="IPR003510">
    <property type="entry name" value="Fumarate_red_C"/>
</dbReference>
<feature type="transmembrane region" description="Helical" evidence="5">
    <location>
        <begin position="111"/>
        <end position="133"/>
    </location>
</feature>
<comment type="caution">
    <text evidence="6">The sequence shown here is derived from an EMBL/GenBank/DDBJ whole genome shotgun (WGS) entry which is preliminary data.</text>
</comment>
<dbReference type="Gene3D" id="1.20.1300.10">
    <property type="entry name" value="Fumarate reductase/succinate dehydrogenase, transmembrane subunit"/>
    <property type="match status" value="1"/>
</dbReference>
<dbReference type="Proteomes" id="UP000599074">
    <property type="component" value="Unassembled WGS sequence"/>
</dbReference>
<name>A0A8J3X0W9_9ACTN</name>
<dbReference type="Pfam" id="PF02300">
    <property type="entry name" value="Fumarate_red_C"/>
    <property type="match status" value="1"/>
</dbReference>
<keyword evidence="4 5" id="KW-0472">Membrane</keyword>
<keyword evidence="7" id="KW-1185">Reference proteome</keyword>
<feature type="transmembrane region" description="Helical" evidence="5">
    <location>
        <begin position="74"/>
        <end position="99"/>
    </location>
</feature>
<evidence type="ECO:0000256" key="5">
    <source>
        <dbReference type="SAM" id="Phobius"/>
    </source>
</evidence>
<evidence type="ECO:0000313" key="7">
    <source>
        <dbReference type="Proteomes" id="UP000599074"/>
    </source>
</evidence>
<keyword evidence="2 5" id="KW-0812">Transmembrane</keyword>
<evidence type="ECO:0000256" key="3">
    <source>
        <dbReference type="ARBA" id="ARBA00022989"/>
    </source>
</evidence>
<dbReference type="InterPro" id="IPR034804">
    <property type="entry name" value="SQR/QFR_C/D"/>
</dbReference>
<dbReference type="SUPFAM" id="SSF81343">
    <property type="entry name" value="Fumarate reductase respiratory complex transmembrane subunits"/>
    <property type="match status" value="1"/>
</dbReference>
<feature type="transmembrane region" description="Helical" evidence="5">
    <location>
        <begin position="27"/>
        <end position="54"/>
    </location>
</feature>
<proteinExistence type="predicted"/>
<evidence type="ECO:0000313" key="6">
    <source>
        <dbReference type="EMBL" id="GII23752.1"/>
    </source>
</evidence>
<evidence type="ECO:0000256" key="1">
    <source>
        <dbReference type="ARBA" id="ARBA00022475"/>
    </source>
</evidence>
<evidence type="ECO:0000256" key="2">
    <source>
        <dbReference type="ARBA" id="ARBA00022692"/>
    </source>
</evidence>
<reference evidence="6" key="1">
    <citation type="submission" date="2021-01" db="EMBL/GenBank/DDBJ databases">
        <title>Whole genome shotgun sequence of Planosporangium mesophilum NBRC 109066.</title>
        <authorList>
            <person name="Komaki H."/>
            <person name="Tamura T."/>
        </authorList>
    </citation>
    <scope>NUCLEOTIDE SEQUENCE</scope>
    <source>
        <strain evidence="6">NBRC 109066</strain>
    </source>
</reference>
<accession>A0A8J3X0W9</accession>
<sequence>MTGYTGLYQRLYRPRVPILWWVRRRSYLLFVLRELSSVFVAWSVVYTLLLVHAVTAGERSYRGFLAWSARPQVLAVNVVALLFVLFHAVTWFALASRAVVVRVRGRRVPGVWIVAANYALWAVASAIVAWVVLR</sequence>